<dbReference type="Pfam" id="PF13558">
    <property type="entry name" value="SbcC_Walker_B"/>
    <property type="match status" value="1"/>
</dbReference>
<name>A0A1S9ZLV5_9GAMM</name>
<protein>
    <submittedName>
        <fullName evidence="3">Nuclease SbcCD subunit C</fullName>
    </submittedName>
</protein>
<evidence type="ECO:0000313" key="3">
    <source>
        <dbReference type="EMBL" id="OOR84515.1"/>
    </source>
</evidence>
<feature type="coiled-coil region" evidence="1">
    <location>
        <begin position="1041"/>
        <end position="1097"/>
    </location>
</feature>
<feature type="coiled-coil region" evidence="1">
    <location>
        <begin position="222"/>
        <end position="276"/>
    </location>
</feature>
<evidence type="ECO:0000259" key="2">
    <source>
        <dbReference type="Pfam" id="PF13476"/>
    </source>
</evidence>
<feature type="coiled-coil region" evidence="1">
    <location>
        <begin position="637"/>
        <end position="685"/>
    </location>
</feature>
<gene>
    <name evidence="3" type="ORF">B0180_02860</name>
</gene>
<organism evidence="3 4">
    <name type="scientific">Moraxella canis</name>
    <dbReference type="NCBI Taxonomy" id="90239"/>
    <lineage>
        <taxon>Bacteria</taxon>
        <taxon>Pseudomonadati</taxon>
        <taxon>Pseudomonadota</taxon>
        <taxon>Gammaproteobacteria</taxon>
        <taxon>Moraxellales</taxon>
        <taxon>Moraxellaceae</taxon>
        <taxon>Moraxella</taxon>
    </lineage>
</organism>
<dbReference type="RefSeq" id="WP_078255585.1">
    <property type="nucleotide sequence ID" value="NZ_MUXT01000004.1"/>
</dbReference>
<feature type="coiled-coil region" evidence="1">
    <location>
        <begin position="715"/>
        <end position="766"/>
    </location>
</feature>
<keyword evidence="1" id="KW-0175">Coiled coil</keyword>
<dbReference type="PANTHER" id="PTHR32114">
    <property type="entry name" value="ABC TRANSPORTER ABCH.3"/>
    <property type="match status" value="1"/>
</dbReference>
<proteinExistence type="predicted"/>
<dbReference type="EMBL" id="MUXT01000004">
    <property type="protein sequence ID" value="OOR84515.1"/>
    <property type="molecule type" value="Genomic_DNA"/>
</dbReference>
<comment type="caution">
    <text evidence="3">The sequence shown here is derived from an EMBL/GenBank/DDBJ whole genome shotgun (WGS) entry which is preliminary data.</text>
</comment>
<feature type="coiled-coil region" evidence="1">
    <location>
        <begin position="558"/>
        <end position="592"/>
    </location>
</feature>
<dbReference type="Proteomes" id="UP000190322">
    <property type="component" value="Unassembled WGS sequence"/>
</dbReference>
<accession>A0A1S9ZLV5</accession>
<dbReference type="GO" id="GO:0016887">
    <property type="term" value="F:ATP hydrolysis activity"/>
    <property type="evidence" value="ECO:0007669"/>
    <property type="project" value="InterPro"/>
</dbReference>
<dbReference type="PANTHER" id="PTHR32114:SF2">
    <property type="entry name" value="ABC TRANSPORTER ABCH.3"/>
    <property type="match status" value="1"/>
</dbReference>
<reference evidence="3 4" key="1">
    <citation type="submission" date="2017-02" db="EMBL/GenBank/DDBJ databases">
        <title>Draft genome sequence of Moraxella canis CCUG 8415A type strain.</title>
        <authorList>
            <person name="Engstrom-Jakobsson H."/>
            <person name="Salva-Serra F."/>
            <person name="Thorell K."/>
            <person name="Gonzales-Siles L."/>
            <person name="Karlsson R."/>
            <person name="Boulund F."/>
            <person name="Engstrand L."/>
            <person name="Moore E."/>
        </authorList>
    </citation>
    <scope>NUCLEOTIDE SEQUENCE [LARGE SCALE GENOMIC DNA]</scope>
    <source>
        <strain evidence="3 4">CCUG 8415A</strain>
    </source>
</reference>
<dbReference type="Pfam" id="PF13476">
    <property type="entry name" value="AAA_23"/>
    <property type="match status" value="1"/>
</dbReference>
<dbReference type="GO" id="GO:0006302">
    <property type="term" value="P:double-strand break repair"/>
    <property type="evidence" value="ECO:0007669"/>
    <property type="project" value="InterPro"/>
</dbReference>
<dbReference type="InterPro" id="IPR027417">
    <property type="entry name" value="P-loop_NTPase"/>
</dbReference>
<feature type="coiled-coil region" evidence="1">
    <location>
        <begin position="383"/>
        <end position="417"/>
    </location>
</feature>
<evidence type="ECO:0000256" key="1">
    <source>
        <dbReference type="SAM" id="Coils"/>
    </source>
</evidence>
<sequence>MKILKLTFENINSLKGKWQIDFEDPAFNSHALFAITGPTGAGKTTILDAICLALYGETPRLNVSATHNELMSIGTAMAASTVVFRANDKIYQVSWSQRRAKQKVDGNLQAVSREISLLEHADDTHGKILEEKASLVNKEVERILGMNKVQFTRSVMLVQGEFAAFLQSDAAERGQILEQITGTHIYAKIGQAAFEKHKEQLNLLKNLQIKLGEVRLLNSEEYDQLIEQISAITEQKSSLESQIKLVSDHQKTADDYQTLNQEITHYQAKLIEHQEDLTNFEPNIQRLNRAHNAKNLQPLYTVFHEQHLEQLNKKEQLITLNTRLNEIHLSHQKHSQAHDQFQENINKLTHDYDILKPKLQAARRLDQHISALYKEQQSLIQTLEKTKQTHSSAQELLKETQANQSALVQEIDSIQQKINRIDSDNINKKLHLCNNHISQYDTLRRAITHAHQQQLQRIETFNNRLGELEDKRKTFKAIGNTLSSMDSQIIATNDKIIDKLNLNKQDIINVDILQKTIENQYAKIKQQTHILHTLDRICENYEQNTLIQSEISDTCRKMSDLQTEKANIQTALETLSQKIEQASETHKTVLENYELHKQILHMKAHFDQLKDGDPCPLCGSTEHPFKSQPNHLDGKNAELAKEKLLLCETKLNELNETANQHTTTLHKLQVTLDAHQERLSLAQNKSKHLYHDLNAAWQAIAGEINSDNPTALPSKSEIDKLIKNSQDNIQHLEETYRLSSGLLHELNQLIAHKDKQTIEKENLKANGLMLRDNTEMLMREIFDAKSHFCDQLLAAFNQLIQAQSAISTTDEFSAIKQHLSEISTWYDTIAHHTQGNILPNAEDFSLSVFKLNEEEFDQVWHTLSNAQHSLESQANQAMALNDDLLEKQTKLIHLDAQINAHTEKIQELTPLIDELNRTLDDKTLEIKTQTAERTALLGDQDPDQIDKQYQDQLTKARADLDSSTKALHDDQTALHAQKATIESLDLSITELTNKLDQSKAAFDDALMASEFSTQDEFLAAMISEDEMIELKTAHDAIIDKLNQTKVSLNNCQEKLDKLTMAHPNAKQLNTDDLQTKLTDLQRQLEGINQSIGELNAIKSGELKNRERHSQLLEDIKRQEQGNAVWAKLDMLIGSADGKKYRNFVQGLTLDLVLYHANQILAKMNDRYLLTFDGDSSKALEILVTDLHQGDAVRSSKNLSGGESFIISLALALGLSQINSQNVQIESLFLDEGFGTLDETALDLALNTLFELQQSGKSIGIISHVASLKERIDTQIVVEKHAGGYSTLHGAGVKNIS</sequence>
<dbReference type="InterPro" id="IPR038729">
    <property type="entry name" value="Rad50/SbcC_AAA"/>
</dbReference>
<feature type="domain" description="Rad50/SbcC-type AAA" evidence="2">
    <location>
        <begin position="5"/>
        <end position="243"/>
    </location>
</feature>
<evidence type="ECO:0000313" key="4">
    <source>
        <dbReference type="Proteomes" id="UP000190322"/>
    </source>
</evidence>
<dbReference type="SUPFAM" id="SSF52540">
    <property type="entry name" value="P-loop containing nucleoside triphosphate hydrolases"/>
    <property type="match status" value="1"/>
</dbReference>
<dbReference type="Gene3D" id="3.40.50.300">
    <property type="entry name" value="P-loop containing nucleotide triphosphate hydrolases"/>
    <property type="match status" value="2"/>
</dbReference>